<dbReference type="Proteomes" id="UP000483286">
    <property type="component" value="Unassembled WGS sequence"/>
</dbReference>
<comment type="caution">
    <text evidence="2">The sequence shown here is derived from an EMBL/GenBank/DDBJ whole genome shotgun (WGS) entry which is preliminary data.</text>
</comment>
<sequence length="207" mass="23072">MADKDYYCTAINAPFQGASAALNEGDTDSATEHLLHAVTNAVRRAVQAGQCPLEDYRQALERLVALPMDERCAFVFEPLPSAPSKVGELARRALMDIATEIQFLDQAPSSLSEELLVRTCLEVQEFELLTRLEVNIELGISGASPDSQAELAKVRAETQEQFRELVRDHGDSPKLERFKTDRPKKVEFDPEKPTVTFMKPRRQGGNP</sequence>
<name>A0A7C9M7Y0_9DEIO</name>
<feature type="compositionally biased region" description="Basic and acidic residues" evidence="1">
    <location>
        <begin position="164"/>
        <end position="192"/>
    </location>
</feature>
<dbReference type="AlphaFoldDB" id="A0A7C9M7Y0"/>
<evidence type="ECO:0000313" key="2">
    <source>
        <dbReference type="EMBL" id="MVN86563.1"/>
    </source>
</evidence>
<organism evidence="2 3">
    <name type="scientific">Deinococcus arboris</name>
    <dbReference type="NCBI Taxonomy" id="2682977"/>
    <lineage>
        <taxon>Bacteria</taxon>
        <taxon>Thermotogati</taxon>
        <taxon>Deinococcota</taxon>
        <taxon>Deinococci</taxon>
        <taxon>Deinococcales</taxon>
        <taxon>Deinococcaceae</taxon>
        <taxon>Deinococcus</taxon>
    </lineage>
</organism>
<dbReference type="EMBL" id="WQLB01000007">
    <property type="protein sequence ID" value="MVN86563.1"/>
    <property type="molecule type" value="Genomic_DNA"/>
</dbReference>
<dbReference type="RefSeq" id="WP_157458616.1">
    <property type="nucleotide sequence ID" value="NZ_WQLB01000007.1"/>
</dbReference>
<reference evidence="2 3" key="1">
    <citation type="submission" date="2019-12" db="EMBL/GenBank/DDBJ databases">
        <title>Deinococcus sp. HMF7620 Genome sequencing and assembly.</title>
        <authorList>
            <person name="Kang H."/>
            <person name="Kim H."/>
            <person name="Joh K."/>
        </authorList>
    </citation>
    <scope>NUCLEOTIDE SEQUENCE [LARGE SCALE GENOMIC DNA]</scope>
    <source>
        <strain evidence="2 3">HMF7620</strain>
    </source>
</reference>
<protein>
    <submittedName>
        <fullName evidence="2">Uncharacterized protein</fullName>
    </submittedName>
</protein>
<gene>
    <name evidence="2" type="ORF">GO986_07265</name>
</gene>
<evidence type="ECO:0000313" key="3">
    <source>
        <dbReference type="Proteomes" id="UP000483286"/>
    </source>
</evidence>
<feature type="region of interest" description="Disordered" evidence="1">
    <location>
        <begin position="164"/>
        <end position="207"/>
    </location>
</feature>
<proteinExistence type="predicted"/>
<keyword evidence="3" id="KW-1185">Reference proteome</keyword>
<evidence type="ECO:0000256" key="1">
    <source>
        <dbReference type="SAM" id="MobiDB-lite"/>
    </source>
</evidence>
<accession>A0A7C9M7Y0</accession>